<proteinExistence type="predicted"/>
<dbReference type="OrthoDB" id="7866633at2"/>
<name>A0A411Z4D7_9RHOB</name>
<reference evidence="1 2" key="1">
    <citation type="submission" date="2018-08" db="EMBL/GenBank/DDBJ databases">
        <title>Flavobacterium tibetense sp. nov., isolated from a wetland YonghuCo on Tibetan Plateau.</title>
        <authorList>
            <person name="Phurbu D."/>
            <person name="Lu H."/>
            <person name="Xing P."/>
        </authorList>
    </citation>
    <scope>NUCLEOTIDE SEQUENCE [LARGE SCALE GENOMIC DNA]</scope>
    <source>
        <strain evidence="1 2">DJC</strain>
    </source>
</reference>
<evidence type="ECO:0000313" key="2">
    <source>
        <dbReference type="Proteomes" id="UP000284547"/>
    </source>
</evidence>
<comment type="caution">
    <text evidence="1">The sequence shown here is derived from an EMBL/GenBank/DDBJ whole genome shotgun (WGS) entry which is preliminary data.</text>
</comment>
<evidence type="ECO:0008006" key="3">
    <source>
        <dbReference type="Google" id="ProtNLM"/>
    </source>
</evidence>
<dbReference type="InterPro" id="IPR018330">
    <property type="entry name" value="RecT_fam"/>
</dbReference>
<dbReference type="Pfam" id="PF03837">
    <property type="entry name" value="RecT"/>
    <property type="match status" value="1"/>
</dbReference>
<dbReference type="GO" id="GO:0006259">
    <property type="term" value="P:DNA metabolic process"/>
    <property type="evidence" value="ECO:0007669"/>
    <property type="project" value="InterPro"/>
</dbReference>
<keyword evidence="2" id="KW-1185">Reference proteome</keyword>
<organism evidence="1 2">
    <name type="scientific">Pseudotabrizicola alkalilacus</name>
    <dbReference type="NCBI Taxonomy" id="2305252"/>
    <lineage>
        <taxon>Bacteria</taxon>
        <taxon>Pseudomonadati</taxon>
        <taxon>Pseudomonadota</taxon>
        <taxon>Alphaproteobacteria</taxon>
        <taxon>Rhodobacterales</taxon>
        <taxon>Paracoccaceae</taxon>
        <taxon>Pseudotabrizicola</taxon>
    </lineage>
</organism>
<dbReference type="RefSeq" id="WP_118151069.1">
    <property type="nucleotide sequence ID" value="NZ_QWEY01000003.1"/>
</dbReference>
<dbReference type="GO" id="GO:0003677">
    <property type="term" value="F:DNA binding"/>
    <property type="evidence" value="ECO:0007669"/>
    <property type="project" value="InterPro"/>
</dbReference>
<evidence type="ECO:0000313" key="1">
    <source>
        <dbReference type="EMBL" id="RGP37937.1"/>
    </source>
</evidence>
<gene>
    <name evidence="1" type="ORF">D1012_08620</name>
</gene>
<accession>A0A411Z4D7</accession>
<dbReference type="AlphaFoldDB" id="A0A411Z4D7"/>
<protein>
    <recommendedName>
        <fullName evidence="3">Recombinase RecT</fullName>
    </recommendedName>
</protein>
<dbReference type="EMBL" id="QWEY01000003">
    <property type="protein sequence ID" value="RGP37937.1"/>
    <property type="molecule type" value="Genomic_DNA"/>
</dbReference>
<sequence>MNAPNAEPTAVHPAALERAQFVEGVKNYDPGLGAYNFANLGDLVRFADLMAKADVMLPKHLRNKPSICLAVAMRATHWKMDPFALAVETYQAKDDQPIAYQAKVFVAALKNCAGIELQYRFEGDYRVENKPAQSSKGNETSKRTSTGDRKCIAYAEVNGKLLEYETPTIDNITIKNSPLWHNDPDQQLAYYAGRGWTRRYRPGVIMGAYSVDEVEEMRPIRDVTPAEDRSKRVDGFAAIATKARAEGAQDAAQGAAYDSDDESEQAGELFHWTYRHDPLNAIPGSKEWTWGEESAADPEQTRRACPFEQGTQEADDWLGGFIGKRRAME</sequence>
<dbReference type="Proteomes" id="UP000284547">
    <property type="component" value="Unassembled WGS sequence"/>
</dbReference>